<dbReference type="EC" id="2.4.1.8" evidence="9"/>
<dbReference type="InterPro" id="IPR005195">
    <property type="entry name" value="Glyco_hydro_65_M"/>
</dbReference>
<dbReference type="Proteomes" id="UP000094463">
    <property type="component" value="Chromosome"/>
</dbReference>
<keyword evidence="2 9" id="KW-0328">Glycosyltransferase</keyword>
<dbReference type="GO" id="GO:0047656">
    <property type="term" value="F:alpha,alpha-trehalose phosphorylase activity"/>
    <property type="evidence" value="ECO:0007669"/>
    <property type="project" value="UniProtKB-EC"/>
</dbReference>
<organism evidence="9 10">
    <name type="scientific">Salisediminibacterium beveridgei</name>
    <dbReference type="NCBI Taxonomy" id="632773"/>
    <lineage>
        <taxon>Bacteria</taxon>
        <taxon>Bacillati</taxon>
        <taxon>Bacillota</taxon>
        <taxon>Bacilli</taxon>
        <taxon>Bacillales</taxon>
        <taxon>Bacillaceae</taxon>
        <taxon>Salisediminibacterium</taxon>
    </lineage>
</organism>
<gene>
    <name evidence="9" type="ORF">BBEV_0705</name>
</gene>
<dbReference type="GO" id="GO:0030246">
    <property type="term" value="F:carbohydrate binding"/>
    <property type="evidence" value="ECO:0007669"/>
    <property type="project" value="InterPro"/>
</dbReference>
<dbReference type="KEGG" id="bbev:BBEV_0705"/>
<dbReference type="SUPFAM" id="SSF48208">
    <property type="entry name" value="Six-hairpin glycosidases"/>
    <property type="match status" value="1"/>
</dbReference>
<feature type="domain" description="Glycoside hydrolase family 65 C-terminal" evidence="7">
    <location>
        <begin position="687"/>
        <end position="748"/>
    </location>
</feature>
<dbReference type="PATRIC" id="fig|632773.3.peg.739"/>
<dbReference type="InterPro" id="IPR008928">
    <property type="entry name" value="6-hairpin_glycosidase_sf"/>
</dbReference>
<evidence type="ECO:0000313" key="9">
    <source>
        <dbReference type="EMBL" id="AOM82077.1"/>
    </source>
</evidence>
<name>A0A1D7QSW5_9BACI</name>
<evidence type="ECO:0000259" key="7">
    <source>
        <dbReference type="Pfam" id="PF03633"/>
    </source>
</evidence>
<evidence type="ECO:0000256" key="5">
    <source>
        <dbReference type="PIRSR" id="PIRSR036289-51"/>
    </source>
</evidence>
<dbReference type="InterPro" id="IPR012341">
    <property type="entry name" value="6hp_glycosidase-like_sf"/>
</dbReference>
<dbReference type="EC" id="2.4.1.64" evidence="9"/>
<dbReference type="Gene3D" id="1.50.10.10">
    <property type="match status" value="1"/>
</dbReference>
<dbReference type="OrthoDB" id="9758855at2"/>
<comment type="similarity">
    <text evidence="1">Belongs to the glycosyl hydrolase 65 family.</text>
</comment>
<dbReference type="RefSeq" id="WP_069364198.1">
    <property type="nucleotide sequence ID" value="NZ_CP012502.1"/>
</dbReference>
<feature type="binding site" evidence="5">
    <location>
        <begin position="351"/>
        <end position="352"/>
    </location>
    <ligand>
        <name>substrate</name>
    </ligand>
</feature>
<dbReference type="InterPro" id="IPR005194">
    <property type="entry name" value="Glyco_hydro_65_C"/>
</dbReference>
<keyword evidence="3 9" id="KW-0808">Transferase</keyword>
<accession>A0A1D7QSW5</accession>
<evidence type="ECO:0000256" key="3">
    <source>
        <dbReference type="ARBA" id="ARBA00022679"/>
    </source>
</evidence>
<feature type="active site" description="Proton donor" evidence="4">
    <location>
        <position position="478"/>
    </location>
</feature>
<dbReference type="AlphaFoldDB" id="A0A1D7QSW5"/>
<protein>
    <submittedName>
        <fullName evidence="9">Maltose phosphorylase / Trehalose phosphorylase</fullName>
        <ecNumber evidence="9">2.4.1.64</ecNumber>
        <ecNumber evidence="9">2.4.1.8</ecNumber>
    </submittedName>
</protein>
<dbReference type="InterPro" id="IPR037018">
    <property type="entry name" value="GH65_N"/>
</dbReference>
<evidence type="ECO:0000256" key="2">
    <source>
        <dbReference type="ARBA" id="ARBA00022676"/>
    </source>
</evidence>
<feature type="binding site" evidence="5">
    <location>
        <begin position="590"/>
        <end position="591"/>
    </location>
    <ligand>
        <name>substrate</name>
    </ligand>
</feature>
<dbReference type="Pfam" id="PF03633">
    <property type="entry name" value="Glyco_hydro_65C"/>
    <property type="match status" value="1"/>
</dbReference>
<keyword evidence="10" id="KW-1185">Reference proteome</keyword>
<feature type="domain" description="Glycoside hydrolase family 65 N-terminal" evidence="8">
    <location>
        <begin position="10"/>
        <end position="257"/>
    </location>
</feature>
<reference evidence="9 10" key="1">
    <citation type="submission" date="2015-08" db="EMBL/GenBank/DDBJ databases">
        <title>The complete genome sequence of Bacillus beveridgei MLTeJB.</title>
        <authorList>
            <person name="Hanson T.E."/>
            <person name="Mesa C."/>
            <person name="Basesman S.M."/>
            <person name="Oremland R.S."/>
        </authorList>
    </citation>
    <scope>NUCLEOTIDE SEQUENCE [LARGE SCALE GENOMIC DNA]</scope>
    <source>
        <strain evidence="9 10">MLTeJB</strain>
    </source>
</reference>
<dbReference type="SUPFAM" id="SSF74650">
    <property type="entry name" value="Galactose mutarotase-like"/>
    <property type="match status" value="1"/>
</dbReference>
<dbReference type="Gene3D" id="2.60.420.10">
    <property type="entry name" value="Maltose phosphorylase, domain 3"/>
    <property type="match status" value="1"/>
</dbReference>
<dbReference type="InterPro" id="IPR005196">
    <property type="entry name" value="Glyco_hydro_65_N"/>
</dbReference>
<dbReference type="PANTHER" id="PTHR11051">
    <property type="entry name" value="GLYCOSYL HYDROLASE-RELATED"/>
    <property type="match status" value="1"/>
</dbReference>
<feature type="domain" description="Glycoside hydrolase family 65 central catalytic" evidence="6">
    <location>
        <begin position="317"/>
        <end position="677"/>
    </location>
</feature>
<evidence type="ECO:0000313" key="10">
    <source>
        <dbReference type="Proteomes" id="UP000094463"/>
    </source>
</evidence>
<dbReference type="GO" id="GO:0005975">
    <property type="term" value="P:carbohydrate metabolic process"/>
    <property type="evidence" value="ECO:0007669"/>
    <property type="project" value="InterPro"/>
</dbReference>
<dbReference type="Pfam" id="PF03632">
    <property type="entry name" value="Glyco_hydro_65m"/>
    <property type="match status" value="1"/>
</dbReference>
<evidence type="ECO:0000259" key="6">
    <source>
        <dbReference type="Pfam" id="PF03632"/>
    </source>
</evidence>
<evidence type="ECO:0000259" key="8">
    <source>
        <dbReference type="Pfam" id="PF03636"/>
    </source>
</evidence>
<dbReference type="Pfam" id="PF03636">
    <property type="entry name" value="Glyco_hydro_65N"/>
    <property type="match status" value="1"/>
</dbReference>
<dbReference type="STRING" id="632773.BBEV_0705"/>
<evidence type="ECO:0000256" key="1">
    <source>
        <dbReference type="ARBA" id="ARBA00006768"/>
    </source>
</evidence>
<dbReference type="InterPro" id="IPR017045">
    <property type="entry name" value="Malt_Pase/Glycosyl_Hdrlase"/>
</dbReference>
<proteinExistence type="inferred from homology"/>
<dbReference type="GO" id="GO:0050082">
    <property type="term" value="F:maltose phosphorylase activity"/>
    <property type="evidence" value="ECO:0007669"/>
    <property type="project" value="UniProtKB-EC"/>
</dbReference>
<dbReference type="Gene3D" id="2.70.98.40">
    <property type="entry name" value="Glycoside hydrolase, family 65, N-terminal domain"/>
    <property type="match status" value="1"/>
</dbReference>
<dbReference type="PIRSF" id="PIRSF036289">
    <property type="entry name" value="Glycosyl_hydrolase_malt_phosph"/>
    <property type="match status" value="1"/>
</dbReference>
<dbReference type="EMBL" id="CP012502">
    <property type="protein sequence ID" value="AOM82077.1"/>
    <property type="molecule type" value="Genomic_DNA"/>
</dbReference>
<dbReference type="GO" id="GO:0004553">
    <property type="term" value="F:hydrolase activity, hydrolyzing O-glycosyl compounds"/>
    <property type="evidence" value="ECO:0007669"/>
    <property type="project" value="TreeGrafter"/>
</dbReference>
<dbReference type="InterPro" id="IPR011013">
    <property type="entry name" value="Gal_mutarotase_sf_dom"/>
</dbReference>
<dbReference type="PANTHER" id="PTHR11051:SF8">
    <property type="entry name" value="PROTEIN-GLUCOSYLGALACTOSYLHYDROXYLYSINE GLUCOSIDASE"/>
    <property type="match status" value="1"/>
</dbReference>
<sequence length="755" mass="86033">MSWKITSNAQDQSQLLVDESLFSQGNGYLGVRGNFEEGYAKDMKSIRGTYINAFHDIVPIEYGEKLFGFPDTQQKLVNVMDTQSIQVSLDGEVFSLFTGDVLDYKRLLHMDKGYAERTVHWRSPGGKEAEITFNRLISFVHKELFVQWIEIKPLSEIEEIHVESSINGGVTNYVDADDPRVASGHAKRLHVTDVFTEGDVSGVVDETEVSQLQAAAAVTLRAAGSVIDRGSSSDAESVRETLRFSGDQPIMVEKWTVFTDTYRHGDEVKHEAITRLKGLSETSIEHILTGQQSYLDEFWKTADIQISGDDLLQEGIRFNLYQLLQSVGKDPKSNIAAKGLSGEGYEGHYFWDTEIYMYPPFLMTDPAIAKNLLLHRFSLLDAAKDRAKEMGHRQGALFPWRTITGGECSAFFPAGSAQYHISADIAYSFIHYYLTTGDRSFMISHGAELLVETARLWIDAGHMKDDQFRIDDVTGPDEYTCIVNNNYYTNSMAKYNLEWAVKAMAIVKEDDPSSYESLVRKLGLEGQELDQFQAAAMKMYYPYDDTLGIQAQDDTFLNKQVWDLEKTPKEEFPLLLHYHPLTLYRYQVCKQADTVLSYFLLEDEADEETIRRSYDYYEKVTTHDSSLSYCVFSIMAAKLGYENKAYHYFIETARLDLDNTHKNTKDGLHMANMGGTWLALVSGFGGMRVKETGLHFAPRLPKEWDELRFHIRYHDRLIAIDMTTNQTEYTLLEGEPLHFFHHGEELELVSTAIKH</sequence>
<evidence type="ECO:0000256" key="4">
    <source>
        <dbReference type="PIRSR" id="PIRSR036289-50"/>
    </source>
</evidence>